<dbReference type="OrthoDB" id="105927at2"/>
<evidence type="ECO:0000256" key="4">
    <source>
        <dbReference type="PIRSR" id="PIRSR601559-51"/>
    </source>
</evidence>
<proteinExistence type="inferred from homology"/>
<comment type="cofactor">
    <cofactor evidence="4">
        <name>a divalent metal cation</name>
        <dbReference type="ChEBI" id="CHEBI:60240"/>
    </cofactor>
    <text evidence="4">Binds 2 divalent metal cations per subunit.</text>
</comment>
<evidence type="ECO:0000313" key="6">
    <source>
        <dbReference type="EMBL" id="ANU76109.1"/>
    </source>
</evidence>
<evidence type="ECO:0000313" key="7">
    <source>
        <dbReference type="Proteomes" id="UP000092574"/>
    </source>
</evidence>
<keyword evidence="2" id="KW-0378">Hydrolase</keyword>
<keyword evidence="7" id="KW-1185">Reference proteome</keyword>
<dbReference type="SUPFAM" id="SSF51556">
    <property type="entry name" value="Metallo-dependent hydrolases"/>
    <property type="match status" value="1"/>
</dbReference>
<feature type="binding site" description="via carbamate group" evidence="4">
    <location>
        <position position="167"/>
    </location>
    <ligand>
        <name>Zn(2+)</name>
        <dbReference type="ChEBI" id="CHEBI:29105"/>
        <label>1</label>
    </ligand>
</feature>
<dbReference type="InterPro" id="IPR032466">
    <property type="entry name" value="Metal_Hydrolase"/>
</dbReference>
<dbReference type="InterPro" id="IPR001559">
    <property type="entry name" value="Phosphotriesterase"/>
</dbReference>
<dbReference type="Proteomes" id="UP000092574">
    <property type="component" value="Chromosome"/>
</dbReference>
<dbReference type="GO" id="GO:0016787">
    <property type="term" value="F:hydrolase activity"/>
    <property type="evidence" value="ECO:0007669"/>
    <property type="project" value="UniProtKB-KW"/>
</dbReference>
<name>A0A1C7IC80_9FIRM</name>
<feature type="binding site" description="via carbamate group" evidence="4">
    <location>
        <position position="167"/>
    </location>
    <ligand>
        <name>Zn(2+)</name>
        <dbReference type="ChEBI" id="CHEBI:29105"/>
        <label>2</label>
    </ligand>
</feature>
<dbReference type="RefSeq" id="WP_065542285.1">
    <property type="nucleotide sequence ID" value="NZ_CP015405.2"/>
</dbReference>
<sequence>MKRITTVCGDISPEELGFTDMHEHIMFNGADMGAICRPAMPTDLPVKYEDKVSLENIGFLKRNFPLVRDAMDLNDETAMTREVQEYKVSGGDSMVELSVPGIRLDVEAVKRISERTGVHVITAVGYYVESSWPGDYDGWSIRQFYHHMMDEIENGIEHTDIKPGCVKIALNDFTEAEEKALRAGGQAAKDTGMSITVHPDYAYGGTPGEIVEILMEEGVNPEKIVIAHMETTVKRPMKEMILYPEKWGLDLDVAKRVLDKGANFSVEFLSGDIGLEALGTAPIPDWMKMAGIVRLIQQGYSRQIVLGTDMCVKTMCRQFGGEGYCRLTKFGVPALKKYGEVSDLAIRNMTVNNPARILAY</sequence>
<organism evidence="6 7">
    <name type="scientific">Blautia pseudococcoides</name>
    <dbReference type="NCBI Taxonomy" id="1796616"/>
    <lineage>
        <taxon>Bacteria</taxon>
        <taxon>Bacillati</taxon>
        <taxon>Bacillota</taxon>
        <taxon>Clostridia</taxon>
        <taxon>Lachnospirales</taxon>
        <taxon>Lachnospiraceae</taxon>
        <taxon>Blautia</taxon>
    </lineage>
</organism>
<evidence type="ECO:0000256" key="1">
    <source>
        <dbReference type="ARBA" id="ARBA00022723"/>
    </source>
</evidence>
<evidence type="ECO:0000256" key="5">
    <source>
        <dbReference type="PROSITE-ProRule" id="PRU00679"/>
    </source>
</evidence>
<evidence type="ECO:0000256" key="3">
    <source>
        <dbReference type="PIRSR" id="PIRSR601559-50"/>
    </source>
</evidence>
<dbReference type="PANTHER" id="PTHR10819">
    <property type="entry name" value="PHOSPHOTRIESTERASE-RELATED"/>
    <property type="match status" value="1"/>
</dbReference>
<dbReference type="EMBL" id="CP015405">
    <property type="protein sequence ID" value="ANU76109.1"/>
    <property type="molecule type" value="Genomic_DNA"/>
</dbReference>
<evidence type="ECO:0008006" key="8">
    <source>
        <dbReference type="Google" id="ProtNLM"/>
    </source>
</evidence>
<dbReference type="Gene3D" id="3.20.20.140">
    <property type="entry name" value="Metal-dependent hydrolases"/>
    <property type="match status" value="1"/>
</dbReference>
<gene>
    <name evidence="6" type="ORF">A4V09_10215</name>
</gene>
<dbReference type="Pfam" id="PF02126">
    <property type="entry name" value="PTE"/>
    <property type="match status" value="1"/>
</dbReference>
<feature type="modified residue" description="N6-carboxylysine" evidence="3 5">
    <location>
        <position position="167"/>
    </location>
</feature>
<comment type="similarity">
    <text evidence="5">Belongs to the metallo-dependent hydrolases superfamily. Phosphotriesterase family.</text>
</comment>
<dbReference type="STRING" id="1796616.A4V09_10215"/>
<feature type="binding site" evidence="4">
    <location>
        <position position="309"/>
    </location>
    <ligand>
        <name>Zn(2+)</name>
        <dbReference type="ChEBI" id="CHEBI:29105"/>
        <label>1</label>
    </ligand>
</feature>
<dbReference type="AlphaFoldDB" id="A0A1C7IC80"/>
<dbReference type="KEGG" id="byl:A4V09_10215"/>
<protein>
    <recommendedName>
        <fullName evidence="8">Phosphotriesterase-related protein</fullName>
    </recommendedName>
</protein>
<keyword evidence="1 4" id="KW-0479">Metal-binding</keyword>
<dbReference type="PANTHER" id="PTHR10819:SF3">
    <property type="entry name" value="PHOSPHOTRIESTERASE-RELATED PROTEIN"/>
    <property type="match status" value="1"/>
</dbReference>
<evidence type="ECO:0000256" key="2">
    <source>
        <dbReference type="ARBA" id="ARBA00022801"/>
    </source>
</evidence>
<feature type="binding site" evidence="4">
    <location>
        <position position="24"/>
    </location>
    <ligand>
        <name>Zn(2+)</name>
        <dbReference type="ChEBI" id="CHEBI:29105"/>
        <label>1</label>
    </ligand>
</feature>
<dbReference type="GO" id="GO:0008270">
    <property type="term" value="F:zinc ion binding"/>
    <property type="evidence" value="ECO:0007669"/>
    <property type="project" value="InterPro"/>
</dbReference>
<feature type="binding site" evidence="4">
    <location>
        <position position="22"/>
    </location>
    <ligand>
        <name>Zn(2+)</name>
        <dbReference type="ChEBI" id="CHEBI:29105"/>
        <label>1</label>
    </ligand>
</feature>
<feature type="binding site" evidence="4">
    <location>
        <position position="198"/>
    </location>
    <ligand>
        <name>Zn(2+)</name>
        <dbReference type="ChEBI" id="CHEBI:29105"/>
        <label>2</label>
    </ligand>
</feature>
<dbReference type="PROSITE" id="PS51347">
    <property type="entry name" value="PHOSPHOTRIESTERASE_2"/>
    <property type="match status" value="1"/>
</dbReference>
<reference evidence="6" key="1">
    <citation type="submission" date="2017-04" db="EMBL/GenBank/DDBJ databases">
        <title>Complete Genome Sequences of Twelve Strains of a Stable Defined Moderately Diverse Mouse Microbiota 2 (sDMDMm2).</title>
        <authorList>
            <person name="Uchimura Y."/>
            <person name="Wyss M."/>
            <person name="Brugiroux S."/>
            <person name="Limenitakis J.P."/>
            <person name="Stecher B."/>
            <person name="McCoy K.D."/>
            <person name="Macpherson A.J."/>
        </authorList>
    </citation>
    <scope>NUCLEOTIDE SEQUENCE</scope>
    <source>
        <strain evidence="6">YL58</strain>
    </source>
</reference>
<accession>A0A1C7IC80</accession>
<feature type="binding site" evidence="4">
    <location>
        <position position="228"/>
    </location>
    <ligand>
        <name>Zn(2+)</name>
        <dbReference type="ChEBI" id="CHEBI:29105"/>
        <label>2</label>
    </ligand>
</feature>